<organism evidence="1">
    <name type="scientific">Fusobacterium nucleatum</name>
    <dbReference type="NCBI Taxonomy" id="851"/>
    <lineage>
        <taxon>Bacteria</taxon>
        <taxon>Fusobacteriati</taxon>
        <taxon>Fusobacteriota</taxon>
        <taxon>Fusobacteriia</taxon>
        <taxon>Fusobacteriales</taxon>
        <taxon>Fusobacteriaceae</taxon>
        <taxon>Fusobacterium</taxon>
    </lineage>
</organism>
<feature type="non-terminal residue" evidence="1">
    <location>
        <position position="1"/>
    </location>
</feature>
<protein>
    <submittedName>
        <fullName evidence="1">ABC transporter permease</fullName>
    </submittedName>
</protein>
<evidence type="ECO:0000313" key="1">
    <source>
        <dbReference type="EMBL" id="RRD31463.1"/>
    </source>
</evidence>
<comment type="caution">
    <text evidence="1">The sequence shown here is derived from an EMBL/GenBank/DDBJ whole genome shotgun (WGS) entry which is preliminary data.</text>
</comment>
<accession>A0A3P1VGF3</accession>
<dbReference type="EMBL" id="RQZD01000177">
    <property type="protein sequence ID" value="RRD31463.1"/>
    <property type="molecule type" value="Genomic_DNA"/>
</dbReference>
<proteinExistence type="predicted"/>
<name>A0A3P1VGF3_FUSNU</name>
<gene>
    <name evidence="1" type="ORF">EII28_12605</name>
</gene>
<sequence>IILIVIMILFLVGSNIISKGKNREGGGAIW</sequence>
<dbReference type="AlphaFoldDB" id="A0A3P1VGF3"/>
<reference evidence="1" key="1">
    <citation type="submission" date="2018-11" db="EMBL/GenBank/DDBJ databases">
        <title>Genomes From Bacteria Associated with the Canine Oral Cavity: a Test Case for Automated Genome-Based Taxonomic Assignment.</title>
        <authorList>
            <person name="Coil D.A."/>
            <person name="Jospin G."/>
            <person name="Darling A.E."/>
            <person name="Wallis C."/>
            <person name="Davis I.J."/>
            <person name="Harris S."/>
            <person name="Eisen J.A."/>
            <person name="Holcombe L.J."/>
            <person name="O'Flynn C."/>
        </authorList>
    </citation>
    <scope>NUCLEOTIDE SEQUENCE [LARGE SCALE GENOMIC DNA]</scope>
    <source>
        <strain evidence="1">OH5060</strain>
    </source>
</reference>